<dbReference type="Pfam" id="PF05947">
    <property type="entry name" value="T6SS_TssF"/>
    <property type="match status" value="1"/>
</dbReference>
<protein>
    <submittedName>
        <fullName evidence="1">Type VI secretion protein, family</fullName>
    </submittedName>
</protein>
<gene>
    <name evidence="1" type="ORF">LA5096_06284</name>
</gene>
<dbReference type="PIRSF" id="PIRSF028304">
    <property type="entry name" value="UCP028304"/>
    <property type="match status" value="1"/>
</dbReference>
<keyword evidence="2" id="KW-1185">Reference proteome</keyword>
<evidence type="ECO:0000313" key="2">
    <source>
        <dbReference type="Proteomes" id="UP000049983"/>
    </source>
</evidence>
<dbReference type="Proteomes" id="UP000049983">
    <property type="component" value="Unassembled WGS sequence"/>
</dbReference>
<dbReference type="EMBL" id="CXWC01000021">
    <property type="protein sequence ID" value="CTQ79612.1"/>
    <property type="molecule type" value="Genomic_DNA"/>
</dbReference>
<dbReference type="PANTHER" id="PTHR35370:SF1">
    <property type="entry name" value="TYPE VI SECRETION SYSTEM COMPONENT TSSF1"/>
    <property type="match status" value="1"/>
</dbReference>
<organism evidence="1 2">
    <name type="scientific">Roseibium album</name>
    <dbReference type="NCBI Taxonomy" id="311410"/>
    <lineage>
        <taxon>Bacteria</taxon>
        <taxon>Pseudomonadati</taxon>
        <taxon>Pseudomonadota</taxon>
        <taxon>Alphaproteobacteria</taxon>
        <taxon>Hyphomicrobiales</taxon>
        <taxon>Stappiaceae</taxon>
        <taxon>Roseibium</taxon>
    </lineage>
</organism>
<dbReference type="STRING" id="311410.LA5095_04013"/>
<dbReference type="OrthoDB" id="9763676at2"/>
<dbReference type="AlphaFoldDB" id="A0A0M7ATA2"/>
<dbReference type="RefSeq" id="WP_055118164.1">
    <property type="nucleotide sequence ID" value="NZ_CANMGD010000007.1"/>
</dbReference>
<evidence type="ECO:0000313" key="1">
    <source>
        <dbReference type="EMBL" id="CTQ79612.1"/>
    </source>
</evidence>
<dbReference type="InterPro" id="IPR010272">
    <property type="entry name" value="T6SS_TssF"/>
</dbReference>
<name>A0A0M7ATA2_9HYPH</name>
<dbReference type="PANTHER" id="PTHR35370">
    <property type="entry name" value="CYTOPLASMIC PROTEIN-RELATED-RELATED"/>
    <property type="match status" value="1"/>
</dbReference>
<dbReference type="NCBIfam" id="TIGR03359">
    <property type="entry name" value="VI_chp_6"/>
    <property type="match status" value="1"/>
</dbReference>
<sequence length="665" mass="73866">MNREFLDLFNQELTYLREQGAAFAEAYPAVAERLGGLLEDRSDPMLSGLLEGTAFLAARVQLKMKHEFSEFTSNLFEQLYPSALAPIPSMVLARVTPKYGDANLRSGIKIDRHAPLEAVFRERQGEVRCRFTLTAPIVLTPLQLTGAKYLSSAAQVSGLGAEMAEDKRTRAGLAIKLTHRMAEDDENEVSDEEALKKPEYQVAGCRIDDLPIRLIGPLDLAAKIYEQIFGHTIAVYLRTEDAFGQASLQRLPVNAVEQLGFDEDDALLHNDRRLFIGFDHLRDYFNFPRSFLGFRLTGLRRHLDRVKAKSFEIVFIFDEAETRLPSHVEHKIFALHTSPAVNLFERATDRVPIKKGQHEFAVITDRTRPLDYEVHSVTEVNAHFSGGEKRTVEPLYSVAPDTEKAGHEWFYTVRRLPRRQSSSEVRRLQPRSYIGTETFVTISSGAQAAAILQSGNKRLAELSLKVMASNRAIAADLPVGTNPDKSNIGDFRILEDVSLKVDCVAGPTQPRPPLLSYNERLGEEGHVGAIAWRLINVLALNHTGLIHDAAGKDGRSFGDILSLFAPLSDNAADRQAQSVRAVSTRPVVRRLQQKSGTGVARGLEVTITLDDKAFEGASAFLLGAVLDRFLAEYASINHFTQCVIATTERGTIMKWPPRIGAKGIL</sequence>
<proteinExistence type="predicted"/>
<reference evidence="2" key="1">
    <citation type="submission" date="2015-07" db="EMBL/GenBank/DDBJ databases">
        <authorList>
            <person name="Rodrigo-Torres Lidia"/>
            <person name="Arahal R.David."/>
        </authorList>
    </citation>
    <scope>NUCLEOTIDE SEQUENCE [LARGE SCALE GENOMIC DNA]</scope>
    <source>
        <strain evidence="2">CECT 5096</strain>
    </source>
</reference>
<accession>A0A0M7ATA2</accession>
<dbReference type="GeneID" id="97673500"/>